<keyword evidence="3" id="KW-0472">Membrane</keyword>
<feature type="transmembrane region" description="Helical" evidence="3">
    <location>
        <begin position="145"/>
        <end position="164"/>
    </location>
</feature>
<dbReference type="EMBL" id="JBCGBO010000006">
    <property type="protein sequence ID" value="KAK9193332.1"/>
    <property type="molecule type" value="Genomic_DNA"/>
</dbReference>
<name>A0AAP0QFZ7_9ROSI</name>
<proteinExistence type="predicted"/>
<dbReference type="PANTHER" id="PTHR31503:SF49">
    <property type="entry name" value="VACUOLAR CATION_PROTON EXCHANGER"/>
    <property type="match status" value="1"/>
</dbReference>
<dbReference type="PANTHER" id="PTHR31503">
    <property type="entry name" value="VACUOLAR CALCIUM ION TRANSPORTER"/>
    <property type="match status" value="1"/>
</dbReference>
<keyword evidence="3" id="KW-1133">Transmembrane helix</keyword>
<dbReference type="GO" id="GO:0015369">
    <property type="term" value="F:calcium:proton antiporter activity"/>
    <property type="evidence" value="ECO:0007669"/>
    <property type="project" value="TreeGrafter"/>
</dbReference>
<keyword evidence="5" id="KW-1185">Reference proteome</keyword>
<dbReference type="Proteomes" id="UP001428341">
    <property type="component" value="Unassembled WGS sequence"/>
</dbReference>
<keyword evidence="1" id="KW-0050">Antiport</keyword>
<dbReference type="GO" id="GO:0006874">
    <property type="term" value="P:intracellular calcium ion homeostasis"/>
    <property type="evidence" value="ECO:0007669"/>
    <property type="project" value="TreeGrafter"/>
</dbReference>
<evidence type="ECO:0000256" key="3">
    <source>
        <dbReference type="SAM" id="Phobius"/>
    </source>
</evidence>
<dbReference type="GO" id="GO:0009705">
    <property type="term" value="C:plant-type vacuole membrane"/>
    <property type="evidence" value="ECO:0007669"/>
    <property type="project" value="TreeGrafter"/>
</dbReference>
<keyword evidence="1" id="KW-0813">Transport</keyword>
<feature type="transmembrane region" description="Helical" evidence="3">
    <location>
        <begin position="109"/>
        <end position="133"/>
    </location>
</feature>
<accession>A0AAP0QFZ7</accession>
<keyword evidence="3" id="KW-0812">Transmembrane</keyword>
<organism evidence="4 5">
    <name type="scientific">Citrus x changshan-huyou</name>
    <dbReference type="NCBI Taxonomy" id="2935761"/>
    <lineage>
        <taxon>Eukaryota</taxon>
        <taxon>Viridiplantae</taxon>
        <taxon>Streptophyta</taxon>
        <taxon>Embryophyta</taxon>
        <taxon>Tracheophyta</taxon>
        <taxon>Spermatophyta</taxon>
        <taxon>Magnoliopsida</taxon>
        <taxon>eudicotyledons</taxon>
        <taxon>Gunneridae</taxon>
        <taxon>Pentapetalae</taxon>
        <taxon>rosids</taxon>
        <taxon>malvids</taxon>
        <taxon>Sapindales</taxon>
        <taxon>Rutaceae</taxon>
        <taxon>Aurantioideae</taxon>
        <taxon>Citrus</taxon>
    </lineage>
</organism>
<gene>
    <name evidence="4" type="ORF">WN944_004029</name>
</gene>
<evidence type="ECO:0000313" key="5">
    <source>
        <dbReference type="Proteomes" id="UP001428341"/>
    </source>
</evidence>
<dbReference type="InterPro" id="IPR004713">
    <property type="entry name" value="CaH_exchang"/>
</dbReference>
<keyword evidence="2" id="KW-0406">Ion transport</keyword>
<comment type="caution">
    <text evidence="4">The sequence shown here is derived from an EMBL/GenBank/DDBJ whole genome shotgun (WGS) entry which is preliminary data.</text>
</comment>
<dbReference type="AlphaFoldDB" id="A0AAP0QFZ7"/>
<sequence length="216" mass="23837">MKAEVDGVSPTLNDASSVLGMLQFMFPEYTISPPPMVTFYMNVKSEVGSYEAMSLVNPGSMAVKKPSFKLSNGSLDVSSSQNAYVTRSCSAFFYGGLVNAKREQVFGKAVASVNSGLLMAVMGLLFPAVLHATHTELHFGKSELALSRFSSYIMLVAYAAYLYFQLKSQRQLRDQVMCVLRKQEKLKNQPHQAKDNQETELRILLKSKEPGKSLVG</sequence>
<reference evidence="4 5" key="1">
    <citation type="submission" date="2024-05" db="EMBL/GenBank/DDBJ databases">
        <title>Haplotype-resolved chromosome-level genome assembly of Huyou (Citrus changshanensis).</title>
        <authorList>
            <person name="Miao C."/>
            <person name="Chen W."/>
            <person name="Wu Y."/>
            <person name="Wang L."/>
            <person name="Zhao S."/>
            <person name="Grierson D."/>
            <person name="Xu C."/>
            <person name="Chen K."/>
        </authorList>
    </citation>
    <scope>NUCLEOTIDE SEQUENCE [LARGE SCALE GENOMIC DNA]</scope>
    <source>
        <strain evidence="4">01-14</strain>
        <tissue evidence="4">Leaf</tissue>
    </source>
</reference>
<evidence type="ECO:0000256" key="1">
    <source>
        <dbReference type="ARBA" id="ARBA00022449"/>
    </source>
</evidence>
<evidence type="ECO:0000256" key="2">
    <source>
        <dbReference type="ARBA" id="ARBA00023065"/>
    </source>
</evidence>
<protein>
    <submittedName>
        <fullName evidence="4">Uncharacterized protein</fullName>
    </submittedName>
</protein>
<evidence type="ECO:0000313" key="4">
    <source>
        <dbReference type="EMBL" id="KAK9193332.1"/>
    </source>
</evidence>